<feature type="region of interest" description="Disordered" evidence="1">
    <location>
        <begin position="177"/>
        <end position="196"/>
    </location>
</feature>
<protein>
    <submittedName>
        <fullName evidence="2">Uncharacterized protein</fullName>
    </submittedName>
</protein>
<gene>
    <name evidence="2" type="ORF">BU16DRAFT_215933</name>
</gene>
<reference evidence="2" key="1">
    <citation type="journal article" date="2020" name="Stud. Mycol.">
        <title>101 Dothideomycetes genomes: a test case for predicting lifestyles and emergence of pathogens.</title>
        <authorList>
            <person name="Haridas S."/>
            <person name="Albert R."/>
            <person name="Binder M."/>
            <person name="Bloem J."/>
            <person name="Labutti K."/>
            <person name="Salamov A."/>
            <person name="Andreopoulos B."/>
            <person name="Baker S."/>
            <person name="Barry K."/>
            <person name="Bills G."/>
            <person name="Bluhm B."/>
            <person name="Cannon C."/>
            <person name="Castanera R."/>
            <person name="Culley D."/>
            <person name="Daum C."/>
            <person name="Ezra D."/>
            <person name="Gonzalez J."/>
            <person name="Henrissat B."/>
            <person name="Kuo A."/>
            <person name="Liang C."/>
            <person name="Lipzen A."/>
            <person name="Lutzoni F."/>
            <person name="Magnuson J."/>
            <person name="Mondo S."/>
            <person name="Nolan M."/>
            <person name="Ohm R."/>
            <person name="Pangilinan J."/>
            <person name="Park H.-J."/>
            <person name="Ramirez L."/>
            <person name="Alfaro M."/>
            <person name="Sun H."/>
            <person name="Tritt A."/>
            <person name="Yoshinaga Y."/>
            <person name="Zwiers L.-H."/>
            <person name="Turgeon B."/>
            <person name="Goodwin S."/>
            <person name="Spatafora J."/>
            <person name="Crous P."/>
            <person name="Grigoriev I."/>
        </authorList>
    </citation>
    <scope>NUCLEOTIDE SEQUENCE</scope>
    <source>
        <strain evidence="2">CBS 269.34</strain>
    </source>
</reference>
<organism evidence="2 3">
    <name type="scientific">Lophium mytilinum</name>
    <dbReference type="NCBI Taxonomy" id="390894"/>
    <lineage>
        <taxon>Eukaryota</taxon>
        <taxon>Fungi</taxon>
        <taxon>Dikarya</taxon>
        <taxon>Ascomycota</taxon>
        <taxon>Pezizomycotina</taxon>
        <taxon>Dothideomycetes</taxon>
        <taxon>Pleosporomycetidae</taxon>
        <taxon>Mytilinidiales</taxon>
        <taxon>Mytilinidiaceae</taxon>
        <taxon>Lophium</taxon>
    </lineage>
</organism>
<dbReference type="EMBL" id="MU004200">
    <property type="protein sequence ID" value="KAF2488894.1"/>
    <property type="molecule type" value="Genomic_DNA"/>
</dbReference>
<accession>A0A6A6QA45</accession>
<sequence length="196" mass="21522">MLVRPNGTASLPFLYRNLAWCLPIVGGLVLDGDSARTQAASQPTIPRTYMLPRSFFCQLRHAAPPGLDAVGQRSSCPPLQLIMQPFSLANCCMSTRRRTQRGAKGPQPAAPSLARSRASTRQMRRATSPLALLPPRSPRGSLIRLQNVSTGRWRCRSHQTDSRGLRASQTLMACKSRNPSPIPLILSKPEDHSFPT</sequence>
<keyword evidence="3" id="KW-1185">Reference proteome</keyword>
<proteinExistence type="predicted"/>
<feature type="region of interest" description="Disordered" evidence="1">
    <location>
        <begin position="97"/>
        <end position="138"/>
    </location>
</feature>
<dbReference type="Proteomes" id="UP000799750">
    <property type="component" value="Unassembled WGS sequence"/>
</dbReference>
<evidence type="ECO:0000256" key="1">
    <source>
        <dbReference type="SAM" id="MobiDB-lite"/>
    </source>
</evidence>
<evidence type="ECO:0000313" key="3">
    <source>
        <dbReference type="Proteomes" id="UP000799750"/>
    </source>
</evidence>
<evidence type="ECO:0000313" key="2">
    <source>
        <dbReference type="EMBL" id="KAF2488894.1"/>
    </source>
</evidence>
<feature type="compositionally biased region" description="Low complexity" evidence="1">
    <location>
        <begin position="106"/>
        <end position="138"/>
    </location>
</feature>
<name>A0A6A6QA45_9PEZI</name>
<dbReference type="AlphaFoldDB" id="A0A6A6QA45"/>